<organism evidence="2 3">
    <name type="scientific">Methylobacterium brachiatum</name>
    <dbReference type="NCBI Taxonomy" id="269660"/>
    <lineage>
        <taxon>Bacteria</taxon>
        <taxon>Pseudomonadati</taxon>
        <taxon>Pseudomonadota</taxon>
        <taxon>Alphaproteobacteria</taxon>
        <taxon>Hyphomicrobiales</taxon>
        <taxon>Methylobacteriaceae</taxon>
        <taxon>Methylobacterium</taxon>
    </lineage>
</organism>
<accession>A0AAJ1TQZ9</accession>
<dbReference type="AlphaFoldDB" id="A0AAJ1TQZ9"/>
<feature type="region of interest" description="Disordered" evidence="1">
    <location>
        <begin position="1"/>
        <end position="28"/>
    </location>
</feature>
<feature type="region of interest" description="Disordered" evidence="1">
    <location>
        <begin position="147"/>
        <end position="198"/>
    </location>
</feature>
<dbReference type="EMBL" id="JAUSWL010000008">
    <property type="protein sequence ID" value="MDQ0545330.1"/>
    <property type="molecule type" value="Genomic_DNA"/>
</dbReference>
<gene>
    <name evidence="2" type="ORF">QO001_004273</name>
</gene>
<dbReference type="Proteomes" id="UP001223420">
    <property type="component" value="Unassembled WGS sequence"/>
</dbReference>
<comment type="caution">
    <text evidence="2">The sequence shown here is derived from an EMBL/GenBank/DDBJ whole genome shotgun (WGS) entry which is preliminary data.</text>
</comment>
<evidence type="ECO:0000256" key="1">
    <source>
        <dbReference type="SAM" id="MobiDB-lite"/>
    </source>
</evidence>
<protein>
    <submittedName>
        <fullName evidence="2">Uncharacterized protein</fullName>
    </submittedName>
</protein>
<feature type="compositionally biased region" description="Low complexity" evidence="1">
    <location>
        <begin position="154"/>
        <end position="170"/>
    </location>
</feature>
<reference evidence="2" key="1">
    <citation type="submission" date="2023-07" db="EMBL/GenBank/DDBJ databases">
        <title>Genomic Encyclopedia of Type Strains, Phase IV (KMG-IV): sequencing the most valuable type-strain genomes for metagenomic binning, comparative biology and taxonomic classification.</title>
        <authorList>
            <person name="Goeker M."/>
        </authorList>
    </citation>
    <scope>NUCLEOTIDE SEQUENCE</scope>
    <source>
        <strain evidence="2">DSM 19569</strain>
    </source>
</reference>
<evidence type="ECO:0000313" key="2">
    <source>
        <dbReference type="EMBL" id="MDQ0545330.1"/>
    </source>
</evidence>
<evidence type="ECO:0000313" key="3">
    <source>
        <dbReference type="Proteomes" id="UP001223420"/>
    </source>
</evidence>
<name>A0AAJ1TQZ9_9HYPH</name>
<sequence length="231" mass="25391">MSVRACHFRSDPRSPCAEPRTLRRARDHAWETSVSDPVPALRSRRWCDGPRRRDVGPAPWAATKTCRRARSIIHALLGPLVRPQVRSQAREPSLGQNRFPPRPSFCRGVRWPYQRVTPRSRGGDGRCEGDFGPNPCCLWRRIGPSTRSGAGCHRPSVPTRRTSRSRTVPRGFPKPSPSGAVARVGPRSRPSAALHAARSTPAGVGLLIGGRAMGADTRLPFDGFSCSKLRP</sequence>
<proteinExistence type="predicted"/>